<dbReference type="Proteomes" id="UP000827872">
    <property type="component" value="Linkage Group LG12"/>
</dbReference>
<dbReference type="EMBL" id="CM037625">
    <property type="protein sequence ID" value="KAH7997733.1"/>
    <property type="molecule type" value="Genomic_DNA"/>
</dbReference>
<proteinExistence type="predicted"/>
<name>A0ACB8EYC6_9SAUR</name>
<protein>
    <submittedName>
        <fullName evidence="1">Uncharacterized protein</fullName>
    </submittedName>
</protein>
<organism evidence="1 2">
    <name type="scientific">Sphaerodactylus townsendi</name>
    <dbReference type="NCBI Taxonomy" id="933632"/>
    <lineage>
        <taxon>Eukaryota</taxon>
        <taxon>Metazoa</taxon>
        <taxon>Chordata</taxon>
        <taxon>Craniata</taxon>
        <taxon>Vertebrata</taxon>
        <taxon>Euteleostomi</taxon>
        <taxon>Lepidosauria</taxon>
        <taxon>Squamata</taxon>
        <taxon>Bifurcata</taxon>
        <taxon>Gekkota</taxon>
        <taxon>Sphaerodactylidae</taxon>
        <taxon>Sphaerodactylus</taxon>
    </lineage>
</organism>
<evidence type="ECO:0000313" key="1">
    <source>
        <dbReference type="EMBL" id="KAH7997733.1"/>
    </source>
</evidence>
<sequence length="148" mass="16403">MQIQPENLETGQSLGLLRKVAFKKDKGSLQYLQLLQESIWPGGVLPGAPKPLRTEEQKAEAKEQTLKILMGILPEIILEILGTGKCQESWSLVLESMQHPIINRHMVYCLSDILLEFLIPELQADNPQPMPVASSACGAVERASFSSH</sequence>
<evidence type="ECO:0000313" key="2">
    <source>
        <dbReference type="Proteomes" id="UP000827872"/>
    </source>
</evidence>
<accession>A0ACB8EYC6</accession>
<comment type="caution">
    <text evidence="1">The sequence shown here is derived from an EMBL/GenBank/DDBJ whole genome shotgun (WGS) entry which is preliminary data.</text>
</comment>
<keyword evidence="2" id="KW-1185">Reference proteome</keyword>
<gene>
    <name evidence="1" type="ORF">K3G42_006614</name>
</gene>
<reference evidence="1" key="1">
    <citation type="submission" date="2021-08" db="EMBL/GenBank/DDBJ databases">
        <title>The first chromosome-level gecko genome reveals the dynamic sex chromosomes of Neotropical dwarf geckos (Sphaerodactylidae: Sphaerodactylus).</title>
        <authorList>
            <person name="Pinto B.J."/>
            <person name="Keating S.E."/>
            <person name="Gamble T."/>
        </authorList>
    </citation>
    <scope>NUCLEOTIDE SEQUENCE</scope>
    <source>
        <strain evidence="1">TG3544</strain>
    </source>
</reference>